<reference evidence="4 5" key="1">
    <citation type="journal article" date="2011" name="Science">
        <title>The ecoresponsive genome of Daphnia pulex.</title>
        <authorList>
            <person name="Colbourne J.K."/>
            <person name="Pfrender M.E."/>
            <person name="Gilbert D."/>
            <person name="Thomas W.K."/>
            <person name="Tucker A."/>
            <person name="Oakley T.H."/>
            <person name="Tokishita S."/>
            <person name="Aerts A."/>
            <person name="Arnold G.J."/>
            <person name="Basu M.K."/>
            <person name="Bauer D.J."/>
            <person name="Caceres C.E."/>
            <person name="Carmel L."/>
            <person name="Casola C."/>
            <person name="Choi J.H."/>
            <person name="Detter J.C."/>
            <person name="Dong Q."/>
            <person name="Dusheyko S."/>
            <person name="Eads B.D."/>
            <person name="Frohlich T."/>
            <person name="Geiler-Samerotte K.A."/>
            <person name="Gerlach D."/>
            <person name="Hatcher P."/>
            <person name="Jogdeo S."/>
            <person name="Krijgsveld J."/>
            <person name="Kriventseva E.V."/>
            <person name="Kultz D."/>
            <person name="Laforsch C."/>
            <person name="Lindquist E."/>
            <person name="Lopez J."/>
            <person name="Manak J.R."/>
            <person name="Muller J."/>
            <person name="Pangilinan J."/>
            <person name="Patwardhan R.P."/>
            <person name="Pitluck S."/>
            <person name="Pritham E.J."/>
            <person name="Rechtsteiner A."/>
            <person name="Rho M."/>
            <person name="Rogozin I.B."/>
            <person name="Sakarya O."/>
            <person name="Salamov A."/>
            <person name="Schaack S."/>
            <person name="Shapiro H."/>
            <person name="Shiga Y."/>
            <person name="Skalitzky C."/>
            <person name="Smith Z."/>
            <person name="Souvorov A."/>
            <person name="Sung W."/>
            <person name="Tang Z."/>
            <person name="Tsuchiya D."/>
            <person name="Tu H."/>
            <person name="Vos H."/>
            <person name="Wang M."/>
            <person name="Wolf Y.I."/>
            <person name="Yamagata H."/>
            <person name="Yamada T."/>
            <person name="Ye Y."/>
            <person name="Shaw J.R."/>
            <person name="Andrews J."/>
            <person name="Crease T.J."/>
            <person name="Tang H."/>
            <person name="Lucas S.M."/>
            <person name="Robertson H.M."/>
            <person name="Bork P."/>
            <person name="Koonin E.V."/>
            <person name="Zdobnov E.M."/>
            <person name="Grigoriev I.V."/>
            <person name="Lynch M."/>
            <person name="Boore J.L."/>
        </authorList>
    </citation>
    <scope>NUCLEOTIDE SEQUENCE [LARGE SCALE GENOMIC DNA]</scope>
</reference>
<dbReference type="CDD" id="cd16357">
    <property type="entry name" value="GLOD4_C"/>
    <property type="match status" value="1"/>
</dbReference>
<comment type="similarity">
    <text evidence="1">Belongs to the glyoxalase I family.</text>
</comment>
<sequence length="296" mass="33032">MSGRRALHFVFKVGNRTQTIKFYKDVLGMKILRHEEFEEGCKAACNGPYDGKWSKTMIGYGPEDNHFVCELTYNYGLSSYKLGNDFVGLTIKSSQVLQNAEALGWPIHDKDTFPYLEAPGGYKFYIVDELQPTDTDPVQKVTLAISEKDQSLTYWSELLKLKLYEQSEKQALLGYADDQAKLELKFIGEKVEHCKAFGRIAFSCPSSQLKSIESEVKAADGTILTPFVSLDTPGKATVQVVILADPDGHEICFVGDEGFRELSRMDPAADRLLSDALAADHSDEWFTKKGLSKAEA</sequence>
<evidence type="ECO:0000313" key="4">
    <source>
        <dbReference type="EMBL" id="EFX74120.1"/>
    </source>
</evidence>
<keyword evidence="2" id="KW-0677">Repeat</keyword>
<dbReference type="InterPro" id="IPR043194">
    <property type="entry name" value="GLOD4_C"/>
</dbReference>
<dbReference type="InterPro" id="IPR029068">
    <property type="entry name" value="Glyas_Bleomycin-R_OHBP_Dase"/>
</dbReference>
<dbReference type="OrthoDB" id="1545884at2759"/>
<dbReference type="Pfam" id="PF21701">
    <property type="entry name" value="GLOD4_C"/>
    <property type="match status" value="1"/>
</dbReference>
<dbReference type="FunCoup" id="E9H280">
    <property type="interactions" value="1271"/>
</dbReference>
<dbReference type="eggNOG" id="KOG2943">
    <property type="taxonomic scope" value="Eukaryota"/>
</dbReference>
<feature type="domain" description="VOC" evidence="3">
    <location>
        <begin position="5"/>
        <end position="129"/>
    </location>
</feature>
<accession>E9H280</accession>
<name>E9H280_DAPPU</name>
<dbReference type="SUPFAM" id="SSF54593">
    <property type="entry name" value="Glyoxalase/Bleomycin resistance protein/Dihydroxybiphenyl dioxygenase"/>
    <property type="match status" value="2"/>
</dbReference>
<dbReference type="InterPro" id="IPR043193">
    <property type="entry name" value="GLOD4"/>
</dbReference>
<evidence type="ECO:0000313" key="5">
    <source>
        <dbReference type="Proteomes" id="UP000000305"/>
    </source>
</evidence>
<dbReference type="EMBL" id="GL732585">
    <property type="protein sequence ID" value="EFX74120.1"/>
    <property type="molecule type" value="Genomic_DNA"/>
</dbReference>
<evidence type="ECO:0000259" key="3">
    <source>
        <dbReference type="PROSITE" id="PS51819"/>
    </source>
</evidence>
<dbReference type="HOGENOM" id="CLU_044479_0_0_1"/>
<dbReference type="PANTHER" id="PTHR46466:SF1">
    <property type="entry name" value="GLYOXALASE DOMAIN-CONTAINING PROTEIN 4"/>
    <property type="match status" value="1"/>
</dbReference>
<dbReference type="CDD" id="cd08358">
    <property type="entry name" value="GLOD4_N"/>
    <property type="match status" value="1"/>
</dbReference>
<dbReference type="InParanoid" id="E9H280"/>
<gene>
    <name evidence="4" type="ORF">DAPPUDRAFT_307475</name>
</gene>
<organism evidence="4 5">
    <name type="scientific">Daphnia pulex</name>
    <name type="common">Water flea</name>
    <dbReference type="NCBI Taxonomy" id="6669"/>
    <lineage>
        <taxon>Eukaryota</taxon>
        <taxon>Metazoa</taxon>
        <taxon>Ecdysozoa</taxon>
        <taxon>Arthropoda</taxon>
        <taxon>Crustacea</taxon>
        <taxon>Branchiopoda</taxon>
        <taxon>Diplostraca</taxon>
        <taxon>Cladocera</taxon>
        <taxon>Anomopoda</taxon>
        <taxon>Daphniidae</taxon>
        <taxon>Daphnia</taxon>
    </lineage>
</organism>
<dbReference type="OMA" id="CDAECNG"/>
<dbReference type="STRING" id="6669.E9H280"/>
<dbReference type="PANTHER" id="PTHR46466">
    <property type="entry name" value="GLYOXALASE DOMAIN-CONTAINING PROTEIN 4"/>
    <property type="match status" value="1"/>
</dbReference>
<dbReference type="AlphaFoldDB" id="E9H280"/>
<dbReference type="InterPro" id="IPR059155">
    <property type="entry name" value="GLOD4_dom"/>
</dbReference>
<dbReference type="Pfam" id="PF21207">
    <property type="entry name" value="GLOD4_N"/>
    <property type="match status" value="1"/>
</dbReference>
<evidence type="ECO:0000256" key="2">
    <source>
        <dbReference type="ARBA" id="ARBA00022737"/>
    </source>
</evidence>
<evidence type="ECO:0000256" key="1">
    <source>
        <dbReference type="ARBA" id="ARBA00010363"/>
    </source>
</evidence>
<dbReference type="Gene3D" id="3.10.180.10">
    <property type="entry name" value="2,3-Dihydroxybiphenyl 1,2-Dioxygenase, domain 1"/>
    <property type="match status" value="2"/>
</dbReference>
<dbReference type="Proteomes" id="UP000000305">
    <property type="component" value="Unassembled WGS sequence"/>
</dbReference>
<keyword evidence="5" id="KW-1185">Reference proteome</keyword>
<protein>
    <recommendedName>
        <fullName evidence="3">VOC domain-containing protein</fullName>
    </recommendedName>
</protein>
<dbReference type="FunFam" id="3.10.180.10:FF:000014">
    <property type="entry name" value="glyoxalase domain-containing protein 4"/>
    <property type="match status" value="1"/>
</dbReference>
<dbReference type="KEGG" id="dpx:DAPPUDRAFT_307475"/>
<feature type="domain" description="VOC" evidence="3">
    <location>
        <begin position="137"/>
        <end position="256"/>
    </location>
</feature>
<proteinExistence type="inferred from homology"/>
<dbReference type="InterPro" id="IPR037523">
    <property type="entry name" value="VOC_core"/>
</dbReference>
<dbReference type="PROSITE" id="PS51819">
    <property type="entry name" value="VOC"/>
    <property type="match status" value="2"/>
</dbReference>